<dbReference type="Pfam" id="PF09425">
    <property type="entry name" value="Jas_motif"/>
    <property type="match status" value="1"/>
</dbReference>
<dbReference type="GO" id="GO:0031347">
    <property type="term" value="P:regulation of defense response"/>
    <property type="evidence" value="ECO:0007669"/>
    <property type="project" value="UniProtKB-UniRule"/>
</dbReference>
<evidence type="ECO:0000259" key="4">
    <source>
        <dbReference type="PROSITE" id="PS51320"/>
    </source>
</evidence>
<dbReference type="Proteomes" id="UP001172457">
    <property type="component" value="Chromosome 4"/>
</dbReference>
<comment type="similarity">
    <text evidence="1 2">Belongs to the TIFY/JAZ family.</text>
</comment>
<keyword evidence="2" id="KW-1184">Jasmonic acid signaling pathway</keyword>
<dbReference type="InterPro" id="IPR018467">
    <property type="entry name" value="CCT_CS"/>
</dbReference>
<comment type="subcellular location">
    <subcellularLocation>
        <location evidence="2">Nucleus</location>
    </subcellularLocation>
</comment>
<dbReference type="AlphaFoldDB" id="A0AA38TMY0"/>
<gene>
    <name evidence="5" type="ORF">OSB04_018442</name>
</gene>
<proteinExistence type="inferred from homology"/>
<dbReference type="InterPro" id="IPR040390">
    <property type="entry name" value="TIFY/JAZ"/>
</dbReference>
<dbReference type="GO" id="GO:0009611">
    <property type="term" value="P:response to wounding"/>
    <property type="evidence" value="ECO:0007669"/>
    <property type="project" value="UniProtKB-UniRule"/>
</dbReference>
<comment type="caution">
    <text evidence="5">The sequence shown here is derived from an EMBL/GenBank/DDBJ whole genome shotgun (WGS) entry which is preliminary data.</text>
</comment>
<evidence type="ECO:0000256" key="3">
    <source>
        <dbReference type="SAM" id="MobiDB-lite"/>
    </source>
</evidence>
<dbReference type="Pfam" id="PF06200">
    <property type="entry name" value="tify"/>
    <property type="match status" value="1"/>
</dbReference>
<evidence type="ECO:0000256" key="1">
    <source>
        <dbReference type="ARBA" id="ARBA00008614"/>
    </source>
</evidence>
<dbReference type="GO" id="GO:0005634">
    <property type="term" value="C:nucleus"/>
    <property type="evidence" value="ECO:0007669"/>
    <property type="project" value="UniProtKB-SubCell"/>
</dbReference>
<evidence type="ECO:0000313" key="6">
    <source>
        <dbReference type="Proteomes" id="UP001172457"/>
    </source>
</evidence>
<keyword evidence="2" id="KW-0539">Nucleus</keyword>
<comment type="domain">
    <text evidence="2">The jas domain is required for interaction with COI1.</text>
</comment>
<name>A0AA38TMY0_9ASTR</name>
<feature type="domain" description="Tify" evidence="4">
    <location>
        <begin position="135"/>
        <end position="170"/>
    </location>
</feature>
<reference evidence="5" key="1">
    <citation type="submission" date="2023-03" db="EMBL/GenBank/DDBJ databases">
        <title>Chromosome-scale reference genome and RAD-based genetic map of yellow starthistle (Centaurea solstitialis) reveal putative structural variation and QTLs associated with invader traits.</title>
        <authorList>
            <person name="Reatini B."/>
            <person name="Cang F.A."/>
            <person name="Jiang Q."/>
            <person name="Mckibben M.T.W."/>
            <person name="Barker M.S."/>
            <person name="Rieseberg L.H."/>
            <person name="Dlugosch K.M."/>
        </authorList>
    </citation>
    <scope>NUCLEOTIDE SEQUENCE</scope>
    <source>
        <strain evidence="5">CAN-66</strain>
        <tissue evidence="5">Leaf</tissue>
    </source>
</reference>
<evidence type="ECO:0000256" key="2">
    <source>
        <dbReference type="RuleBase" id="RU369065"/>
    </source>
</evidence>
<accession>A0AA38TMY0</accession>
<organism evidence="5 6">
    <name type="scientific">Centaurea solstitialis</name>
    <name type="common">yellow star-thistle</name>
    <dbReference type="NCBI Taxonomy" id="347529"/>
    <lineage>
        <taxon>Eukaryota</taxon>
        <taxon>Viridiplantae</taxon>
        <taxon>Streptophyta</taxon>
        <taxon>Embryophyta</taxon>
        <taxon>Tracheophyta</taxon>
        <taxon>Spermatophyta</taxon>
        <taxon>Magnoliopsida</taxon>
        <taxon>eudicotyledons</taxon>
        <taxon>Gunneridae</taxon>
        <taxon>Pentapetalae</taxon>
        <taxon>asterids</taxon>
        <taxon>campanulids</taxon>
        <taxon>Asterales</taxon>
        <taxon>Asteraceae</taxon>
        <taxon>Carduoideae</taxon>
        <taxon>Cardueae</taxon>
        <taxon>Centaureinae</taxon>
        <taxon>Centaurea</taxon>
    </lineage>
</organism>
<comment type="function">
    <text evidence="2">Repressor of jasmonate responses.</text>
</comment>
<dbReference type="PROSITE" id="PS51320">
    <property type="entry name" value="TIFY"/>
    <property type="match status" value="1"/>
</dbReference>
<protein>
    <recommendedName>
        <fullName evidence="2">Protein TIFY</fullName>
    </recommendedName>
    <alternativeName>
        <fullName evidence="2">Jasmonate ZIM domain-containing protein</fullName>
    </alternativeName>
</protein>
<dbReference type="SMART" id="SM00979">
    <property type="entry name" value="TIFY"/>
    <property type="match status" value="1"/>
</dbReference>
<dbReference type="InterPro" id="IPR010399">
    <property type="entry name" value="Tify_dom"/>
</dbReference>
<feature type="region of interest" description="Disordered" evidence="3">
    <location>
        <begin position="300"/>
        <end position="321"/>
    </location>
</feature>
<evidence type="ECO:0000313" key="5">
    <source>
        <dbReference type="EMBL" id="KAJ9554397.1"/>
    </source>
</evidence>
<dbReference type="PANTHER" id="PTHR33077:SF149">
    <property type="entry name" value="PROTEIN TIFY"/>
    <property type="match status" value="1"/>
</dbReference>
<dbReference type="PANTHER" id="PTHR33077">
    <property type="entry name" value="PROTEIN TIFY 4A-RELATED-RELATED"/>
    <property type="match status" value="1"/>
</dbReference>
<dbReference type="EMBL" id="JARYMX010000004">
    <property type="protein sequence ID" value="KAJ9554397.1"/>
    <property type="molecule type" value="Genomic_DNA"/>
</dbReference>
<keyword evidence="6" id="KW-1185">Reference proteome</keyword>
<dbReference type="GO" id="GO:2000022">
    <property type="term" value="P:regulation of jasmonic acid mediated signaling pathway"/>
    <property type="evidence" value="ECO:0007669"/>
    <property type="project" value="UniProtKB-UniRule"/>
</dbReference>
<sequence>MERDFMGLNSKDSVMVVKEEAVEGCKESVFTKSSAAHWPLPDGFEGSKNRQSAEIQKSIGINRQGGNHFSMAPYPMQQCAFPLQLHNDTKQAVPIAMSPFFRAQFGGAPIKQHAVLPSTGSFLAGTTEPWYSTKASCAPAQLTIFYGGMVNVYDDISPEKAQAIMFLAGNGASVSTPQSRAQPQAPIPRTPAGDAVYVSPPINAQPCSALSSPMSVSSHPVGQSTTVPTIKDEATKTVAGSATAISKVDTPRVINSLEQVMQSVKFSYAAVPQARKASLARFLEKRKERVMAAAPYCASKSSSECSANPGASCSANVVSSN</sequence>